<dbReference type="EMBL" id="CM043804">
    <property type="protein sequence ID" value="KAI4806503.1"/>
    <property type="molecule type" value="Genomic_DNA"/>
</dbReference>
<reference evidence="1" key="1">
    <citation type="submission" date="2022-05" db="EMBL/GenBank/DDBJ databases">
        <title>Chromosome-level genome of Chaenocephalus aceratus.</title>
        <authorList>
            <person name="Park H."/>
        </authorList>
    </citation>
    <scope>NUCLEOTIDE SEQUENCE</scope>
    <source>
        <strain evidence="1">KU_202001</strain>
    </source>
</reference>
<dbReference type="Proteomes" id="UP001057452">
    <property type="component" value="Chromosome 20"/>
</dbReference>
<organism evidence="1 2">
    <name type="scientific">Chaenocephalus aceratus</name>
    <name type="common">Blackfin icefish</name>
    <name type="synonym">Chaenichthys aceratus</name>
    <dbReference type="NCBI Taxonomy" id="36190"/>
    <lineage>
        <taxon>Eukaryota</taxon>
        <taxon>Metazoa</taxon>
        <taxon>Chordata</taxon>
        <taxon>Craniata</taxon>
        <taxon>Vertebrata</taxon>
        <taxon>Euteleostomi</taxon>
        <taxon>Actinopterygii</taxon>
        <taxon>Neopterygii</taxon>
        <taxon>Teleostei</taxon>
        <taxon>Neoteleostei</taxon>
        <taxon>Acanthomorphata</taxon>
        <taxon>Eupercaria</taxon>
        <taxon>Perciformes</taxon>
        <taxon>Notothenioidei</taxon>
        <taxon>Channichthyidae</taxon>
        <taxon>Chaenocephalus</taxon>
    </lineage>
</organism>
<keyword evidence="2" id="KW-1185">Reference proteome</keyword>
<comment type="caution">
    <text evidence="1">The sequence shown here is derived from an EMBL/GenBank/DDBJ whole genome shotgun (WGS) entry which is preliminary data.</text>
</comment>
<accession>A0ACB9W286</accession>
<evidence type="ECO:0000313" key="2">
    <source>
        <dbReference type="Proteomes" id="UP001057452"/>
    </source>
</evidence>
<gene>
    <name evidence="1" type="ORF">KUCAC02_017327</name>
</gene>
<sequence>MDLLLAALDCYNTFIHLQIIKPHQMLSSEGKSSFLKRYASFVTELSTQELAAAESCFPLAKKTSHFSPREVDQFQLQQVHHHCPPAWSFTTMILVKGDQSFGSFWSKTCFSLRVKISRNSVEELCSVDLYQSSTVSRHDQMEMVLSSCTQILKADFLSSILHSQDATYAQSLGSRLLMTVYKGISTRQQSEQLVDLLLNTIMLSVPISGCRSNRFLSFSHGEYFYSLFQVTINTELLRSLNTQCHAS</sequence>
<protein>
    <submittedName>
        <fullName evidence="1">Uncharacterized protein</fullName>
    </submittedName>
</protein>
<evidence type="ECO:0000313" key="1">
    <source>
        <dbReference type="EMBL" id="KAI4806503.1"/>
    </source>
</evidence>
<proteinExistence type="predicted"/>
<name>A0ACB9W286_CHAAC</name>